<dbReference type="Pfam" id="PF06074">
    <property type="entry name" value="Portal_Mu"/>
    <property type="match status" value="1"/>
</dbReference>
<organism evidence="1">
    <name type="scientific">marine sediment metagenome</name>
    <dbReference type="NCBI Taxonomy" id="412755"/>
    <lineage>
        <taxon>unclassified sequences</taxon>
        <taxon>metagenomes</taxon>
        <taxon>ecological metagenomes</taxon>
    </lineage>
</organism>
<feature type="non-terminal residue" evidence="1">
    <location>
        <position position="247"/>
    </location>
</feature>
<gene>
    <name evidence="1" type="ORF">S01H1_69496</name>
</gene>
<accession>X0YUA6</accession>
<sequence>HLANAIGYGIAAAELVWENSRLVDVVPVPQSRLTGDVNEPWRLRVLTADDSSAGVALDEYPAKWVVHKPQPRPGRHFDGGLLRASALMYLAQNLSFKDWLIFSQIAGMPLRVAQFEPGTPESDKQELLRMLEALGTDAVAVLGKNVDLKFIESSRSGQQPYRPLQDYCNTEITILWLGQHLTTDLRGSGSRAAAEIHDRVREDLLVNDIADESQTLRRELLTPLVRARFGDVAPVPVFRRSLIQSVD</sequence>
<evidence type="ECO:0000313" key="1">
    <source>
        <dbReference type="EMBL" id="GAG40221.1"/>
    </source>
</evidence>
<reference evidence="1" key="1">
    <citation type="journal article" date="2014" name="Front. Microbiol.">
        <title>High frequency of phylogenetically diverse reductive dehalogenase-homologous genes in deep subseafloor sedimentary metagenomes.</title>
        <authorList>
            <person name="Kawai M."/>
            <person name="Futagami T."/>
            <person name="Toyoda A."/>
            <person name="Takaki Y."/>
            <person name="Nishi S."/>
            <person name="Hori S."/>
            <person name="Arai W."/>
            <person name="Tsubouchi T."/>
            <person name="Morono Y."/>
            <person name="Uchiyama I."/>
            <person name="Ito T."/>
            <person name="Fujiyama A."/>
            <person name="Inagaki F."/>
            <person name="Takami H."/>
        </authorList>
    </citation>
    <scope>NUCLEOTIDE SEQUENCE</scope>
    <source>
        <strain evidence="1">Expedition CK06-06</strain>
    </source>
</reference>
<name>X0YUA6_9ZZZZ</name>
<dbReference type="AlphaFoldDB" id="X0YUA6"/>
<dbReference type="InterPro" id="IPR009279">
    <property type="entry name" value="Portal_Mu"/>
</dbReference>
<proteinExistence type="predicted"/>
<protein>
    <recommendedName>
        <fullName evidence="2">DUF935 family protein</fullName>
    </recommendedName>
</protein>
<evidence type="ECO:0008006" key="2">
    <source>
        <dbReference type="Google" id="ProtNLM"/>
    </source>
</evidence>
<dbReference type="EMBL" id="BARS01046150">
    <property type="protein sequence ID" value="GAG40221.1"/>
    <property type="molecule type" value="Genomic_DNA"/>
</dbReference>
<comment type="caution">
    <text evidence="1">The sequence shown here is derived from an EMBL/GenBank/DDBJ whole genome shotgun (WGS) entry which is preliminary data.</text>
</comment>
<feature type="non-terminal residue" evidence="1">
    <location>
        <position position="1"/>
    </location>
</feature>